<name>A0A7R9AN70_TIMSH</name>
<gene>
    <name evidence="1" type="ORF">TSIB3V08_LOCUS1681</name>
</gene>
<accession>A0A7R9AN70</accession>
<proteinExistence type="predicted"/>
<organism evidence="1">
    <name type="scientific">Timema shepardi</name>
    <name type="common">Walking stick</name>
    <dbReference type="NCBI Taxonomy" id="629360"/>
    <lineage>
        <taxon>Eukaryota</taxon>
        <taxon>Metazoa</taxon>
        <taxon>Ecdysozoa</taxon>
        <taxon>Arthropoda</taxon>
        <taxon>Hexapoda</taxon>
        <taxon>Insecta</taxon>
        <taxon>Pterygota</taxon>
        <taxon>Neoptera</taxon>
        <taxon>Polyneoptera</taxon>
        <taxon>Phasmatodea</taxon>
        <taxon>Timematodea</taxon>
        <taxon>Timematoidea</taxon>
        <taxon>Timematidae</taxon>
        <taxon>Timema</taxon>
    </lineage>
</organism>
<evidence type="ECO:0000313" key="1">
    <source>
        <dbReference type="EMBL" id="CAD7257417.1"/>
    </source>
</evidence>
<sequence length="61" mass="7328">MEIHHDLCNRYLELSLAVELLEQVQLVIPYRPFELPVLFHYQVQILEFERCPVVSIVGQYR</sequence>
<reference evidence="1" key="1">
    <citation type="submission" date="2020-11" db="EMBL/GenBank/DDBJ databases">
        <authorList>
            <person name="Tran Van P."/>
        </authorList>
    </citation>
    <scope>NUCLEOTIDE SEQUENCE</scope>
</reference>
<protein>
    <submittedName>
        <fullName evidence="1">Uncharacterized protein</fullName>
    </submittedName>
</protein>
<dbReference type="AlphaFoldDB" id="A0A7R9AN70"/>
<dbReference type="EMBL" id="OC000480">
    <property type="protein sequence ID" value="CAD7257417.1"/>
    <property type="molecule type" value="Genomic_DNA"/>
</dbReference>